<dbReference type="Gene3D" id="3.40.190.10">
    <property type="entry name" value="Periplasmic binding protein-like II"/>
    <property type="match status" value="1"/>
</dbReference>
<evidence type="ECO:0000256" key="1">
    <source>
        <dbReference type="ARBA" id="ARBA00008520"/>
    </source>
</evidence>
<reference evidence="6" key="1">
    <citation type="submission" date="2017-03" db="EMBL/GenBank/DDBJ databases">
        <authorList>
            <person name="Lund M.B."/>
        </authorList>
    </citation>
    <scope>NUCLEOTIDE SEQUENCE [LARGE SCALE GENOMIC DNA]</scope>
</reference>
<evidence type="ECO:0000313" key="5">
    <source>
        <dbReference type="EMBL" id="PDQ35704.1"/>
    </source>
</evidence>
<sequence length="437" mass="46890">MKFTRKVAAGVGVALACVTVLAGCSDDSGSGSGGTVTLQMVESLTNPARTTLLKSILSDFEKAHPTIKVELVSPPTDQADNKIQQMLQAGSGIDVLEVRDLTVGPFSTNKWLYDMTADMKDWAGWADFTDNAKAVSTTSGGTYFISSGFYGISLFYRKDLIQKAGFSEPPDSWDDLLTQATKIQGSAPNTYGYAFRGGKNGYTNITLAIEAYTADDIDLSNAYRLKNGSSMFADPRALAATKAYLNLFTNASPPSAVAWGYPEMVEGFSNGSVAFLLQDPEVIATLAQSTAITKEQWTTAPMPVGPTGKSIQPIATGGWGIAAASTHKPEAVKLIQYLSSADASLKFTQGNSMVPVIRGADKGDLYKTGPWQSYLTMNAAPTKYISASQPRGVSWWTDWGTKADADIQSVLINKMTPEQLLAGWDKYWTDKWASGAK</sequence>
<comment type="caution">
    <text evidence="5">The sequence shown here is derived from an EMBL/GenBank/DDBJ whole genome shotgun (WGS) entry which is preliminary data.</text>
</comment>
<organism evidence="5 6">
    <name type="scientific">Candidatus Lumbricidiphila eiseniae</name>
    <dbReference type="NCBI Taxonomy" id="1969409"/>
    <lineage>
        <taxon>Bacteria</taxon>
        <taxon>Bacillati</taxon>
        <taxon>Actinomycetota</taxon>
        <taxon>Actinomycetes</taxon>
        <taxon>Micrococcales</taxon>
        <taxon>Microbacteriaceae</taxon>
        <taxon>Candidatus Lumbricidiphila</taxon>
    </lineage>
</organism>
<protein>
    <submittedName>
        <fullName evidence="5">ABC transporter substrate-binding protein</fullName>
    </submittedName>
</protein>
<gene>
    <name evidence="5" type="ORF">B5766_04400</name>
</gene>
<evidence type="ECO:0000256" key="3">
    <source>
        <dbReference type="ARBA" id="ARBA00022729"/>
    </source>
</evidence>
<comment type="similarity">
    <text evidence="1">Belongs to the bacterial solute-binding protein 1 family.</text>
</comment>
<dbReference type="PANTHER" id="PTHR43649">
    <property type="entry name" value="ARABINOSE-BINDING PROTEIN-RELATED"/>
    <property type="match status" value="1"/>
</dbReference>
<keyword evidence="3 4" id="KW-0732">Signal</keyword>
<evidence type="ECO:0000313" key="6">
    <source>
        <dbReference type="Proteomes" id="UP000219994"/>
    </source>
</evidence>
<feature type="signal peptide" evidence="4">
    <location>
        <begin position="1"/>
        <end position="22"/>
    </location>
</feature>
<dbReference type="Proteomes" id="UP000219994">
    <property type="component" value="Unassembled WGS sequence"/>
</dbReference>
<feature type="chain" id="PRO_5039565470" evidence="4">
    <location>
        <begin position="23"/>
        <end position="437"/>
    </location>
</feature>
<evidence type="ECO:0000256" key="4">
    <source>
        <dbReference type="SAM" id="SignalP"/>
    </source>
</evidence>
<dbReference type="InterPro" id="IPR050490">
    <property type="entry name" value="Bact_solute-bd_prot1"/>
</dbReference>
<accession>A0A2A6FS49</accession>
<dbReference type="CDD" id="cd13585">
    <property type="entry name" value="PBP2_TMBP_like"/>
    <property type="match status" value="1"/>
</dbReference>
<dbReference type="Pfam" id="PF01547">
    <property type="entry name" value="SBP_bac_1"/>
    <property type="match status" value="1"/>
</dbReference>
<dbReference type="EMBL" id="NAEP01000028">
    <property type="protein sequence ID" value="PDQ35704.1"/>
    <property type="molecule type" value="Genomic_DNA"/>
</dbReference>
<dbReference type="AlphaFoldDB" id="A0A2A6FS49"/>
<name>A0A2A6FS49_9MICO</name>
<evidence type="ECO:0000256" key="2">
    <source>
        <dbReference type="ARBA" id="ARBA00022448"/>
    </source>
</evidence>
<dbReference type="PROSITE" id="PS51257">
    <property type="entry name" value="PROKAR_LIPOPROTEIN"/>
    <property type="match status" value="1"/>
</dbReference>
<dbReference type="PANTHER" id="PTHR43649:SF34">
    <property type="entry name" value="ABC TRANSPORTER PERIPLASMIC-BINDING PROTEIN YCJN-RELATED"/>
    <property type="match status" value="1"/>
</dbReference>
<dbReference type="InterPro" id="IPR006059">
    <property type="entry name" value="SBP"/>
</dbReference>
<keyword evidence="2" id="KW-0813">Transport</keyword>
<dbReference type="SUPFAM" id="SSF53850">
    <property type="entry name" value="Periplasmic binding protein-like II"/>
    <property type="match status" value="1"/>
</dbReference>
<proteinExistence type="inferred from homology"/>